<comment type="caution">
    <text evidence="5">The sequence shown here is derived from an EMBL/GenBank/DDBJ whole genome shotgun (WGS) entry which is preliminary data.</text>
</comment>
<dbReference type="PANTHER" id="PTHR31189">
    <property type="entry name" value="OS03G0336100 PROTEIN-RELATED"/>
    <property type="match status" value="1"/>
</dbReference>
<dbReference type="InterPro" id="IPR050253">
    <property type="entry name" value="Seed_Storage-Functional"/>
</dbReference>
<feature type="compositionally biased region" description="Acidic residues" evidence="2">
    <location>
        <begin position="139"/>
        <end position="152"/>
    </location>
</feature>
<evidence type="ECO:0000313" key="6">
    <source>
        <dbReference type="Proteomes" id="UP001428341"/>
    </source>
</evidence>
<evidence type="ECO:0000313" key="5">
    <source>
        <dbReference type="EMBL" id="KAK9201640.1"/>
    </source>
</evidence>
<name>A0AAP0MF67_9ROSI</name>
<dbReference type="PANTHER" id="PTHR31189:SF13">
    <property type="entry name" value="CUPINCIN"/>
    <property type="match status" value="1"/>
</dbReference>
<evidence type="ECO:0000256" key="1">
    <source>
        <dbReference type="ARBA" id="ARBA00022729"/>
    </source>
</evidence>
<protein>
    <recommendedName>
        <fullName evidence="4">Cupin type-1 domain-containing protein</fullName>
    </recommendedName>
</protein>
<dbReference type="CDD" id="cd02245">
    <property type="entry name" value="cupin_7S_vicilin-like_C"/>
    <property type="match status" value="1"/>
</dbReference>
<dbReference type="CDD" id="cd02244">
    <property type="entry name" value="cupin_7S_vicilin-like_N"/>
    <property type="match status" value="1"/>
</dbReference>
<dbReference type="InterPro" id="IPR011051">
    <property type="entry name" value="RmlC_Cupin_sf"/>
</dbReference>
<gene>
    <name evidence="5" type="ORF">WN944_016846</name>
</gene>
<dbReference type="Proteomes" id="UP001428341">
    <property type="component" value="Unassembled WGS sequence"/>
</dbReference>
<feature type="compositionally biased region" description="Basic and acidic residues" evidence="2">
    <location>
        <begin position="446"/>
        <end position="460"/>
    </location>
</feature>
<dbReference type="InterPro" id="IPR014710">
    <property type="entry name" value="RmlC-like_jellyroll"/>
</dbReference>
<dbReference type="Gene3D" id="2.60.120.10">
    <property type="entry name" value="Jelly Rolls"/>
    <property type="match status" value="2"/>
</dbReference>
<keyword evidence="1 3" id="KW-0732">Signal</keyword>
<accession>A0AAP0MF67</accession>
<dbReference type="AlphaFoldDB" id="A0AAP0MF67"/>
<evidence type="ECO:0000259" key="4">
    <source>
        <dbReference type="SMART" id="SM00835"/>
    </source>
</evidence>
<dbReference type="Pfam" id="PF00190">
    <property type="entry name" value="Cupin_1"/>
    <property type="match status" value="2"/>
</dbReference>
<proteinExistence type="predicted"/>
<evidence type="ECO:0000256" key="3">
    <source>
        <dbReference type="SAM" id="SignalP"/>
    </source>
</evidence>
<dbReference type="InterPro" id="IPR006045">
    <property type="entry name" value="Cupin_1"/>
</dbReference>
<feature type="chain" id="PRO_5042899574" description="Cupin type-1 domain-containing protein" evidence="3">
    <location>
        <begin position="25"/>
        <end position="567"/>
    </location>
</feature>
<evidence type="ECO:0000256" key="2">
    <source>
        <dbReference type="SAM" id="MobiDB-lite"/>
    </source>
</evidence>
<feature type="domain" description="Cupin type-1" evidence="4">
    <location>
        <begin position="369"/>
        <end position="539"/>
    </location>
</feature>
<dbReference type="SMART" id="SM00835">
    <property type="entry name" value="Cupin_1"/>
    <property type="match status" value="2"/>
</dbReference>
<organism evidence="5 6">
    <name type="scientific">Citrus x changshan-huyou</name>
    <dbReference type="NCBI Taxonomy" id="2935761"/>
    <lineage>
        <taxon>Eukaryota</taxon>
        <taxon>Viridiplantae</taxon>
        <taxon>Streptophyta</taxon>
        <taxon>Embryophyta</taxon>
        <taxon>Tracheophyta</taxon>
        <taxon>Spermatophyta</taxon>
        <taxon>Magnoliopsida</taxon>
        <taxon>eudicotyledons</taxon>
        <taxon>Gunneridae</taxon>
        <taxon>Pentapetalae</taxon>
        <taxon>rosids</taxon>
        <taxon>malvids</taxon>
        <taxon>Sapindales</taxon>
        <taxon>Rutaceae</taxon>
        <taxon>Aurantioideae</taxon>
        <taxon>Citrus</taxon>
    </lineage>
</organism>
<dbReference type="SUPFAM" id="SSF51182">
    <property type="entry name" value="RmlC-like cupins"/>
    <property type="match status" value="2"/>
</dbReference>
<feature type="region of interest" description="Disordered" evidence="2">
    <location>
        <begin position="66"/>
        <end position="89"/>
    </location>
</feature>
<reference evidence="5 6" key="1">
    <citation type="submission" date="2024-05" db="EMBL/GenBank/DDBJ databases">
        <title>Haplotype-resolved chromosome-level genome assembly of Huyou (Citrus changshanensis).</title>
        <authorList>
            <person name="Miao C."/>
            <person name="Chen W."/>
            <person name="Wu Y."/>
            <person name="Wang L."/>
            <person name="Zhao S."/>
            <person name="Grierson D."/>
            <person name="Xu C."/>
            <person name="Chen K."/>
        </authorList>
    </citation>
    <scope>NUCLEOTIDE SEQUENCE [LARGE SCALE GENOMIC DNA]</scope>
    <source>
        <strain evidence="5">01-14</strain>
        <tissue evidence="5">Leaf</tissue>
    </source>
</reference>
<feature type="domain" description="Cupin type-1" evidence="4">
    <location>
        <begin position="174"/>
        <end position="327"/>
    </location>
</feature>
<feature type="signal peptide" evidence="3">
    <location>
        <begin position="1"/>
        <end position="24"/>
    </location>
</feature>
<dbReference type="EMBL" id="JBCGBO010000005">
    <property type="protein sequence ID" value="KAK9201640.1"/>
    <property type="molecule type" value="Genomic_DNA"/>
</dbReference>
<feature type="region of interest" description="Disordered" evidence="2">
    <location>
        <begin position="127"/>
        <end position="168"/>
    </location>
</feature>
<sequence length="567" mass="65466">MNRKLCFTLLTLSVLVLCAGLALATKDPELKQCKHQCRARQQYDEKQKEQCARTCEEYYKEKKQRERHREGESEEEKEWGGRHEWMNPGEPAEKQLRQCQRQCDRQEEGGQQRALCRLRCQEKYRREKEGEGGQHSTQEEEEEEEEEGEGDEERQWQGQEEEEEEENPYVFHKHHFTSRVTTQHGRVAFLPKFTQRSKLLRGLEKYRLGILIANPQTFVTPTHLDADAVFFVSWGQGTITVIRENNRESYNVKRGDIIRVPSGNTFYVTNTDDDEKLYIVKFIKSINLPGQYEAFYGAGGENPDSFLRAFSWEILESAFKTKRDSLERVFFQQDQGPMVKASKQQIRALSRSQEGPSIWPFARESRGTFNLFGKRPSHSNNFGELFEADSNDFRPLEDLDITVSYANISKGAMAAPFYNSRSTKVAVVVAGDGYIEIACPHVSRSSSERRHQGSSTREEGSATYHKVSSRIRTDSAYIVLAGHPVVTVASQNNNLEVVCFEINAEGNIRFPLAGRNNIFKVMEREAKELAFNTRADEVERVFGNQDQDWFFKGPSRRHQQQQGRAYE</sequence>
<feature type="compositionally biased region" description="Basic and acidic residues" evidence="2">
    <location>
        <begin position="78"/>
        <end position="89"/>
    </location>
</feature>
<feature type="region of interest" description="Disordered" evidence="2">
    <location>
        <begin position="445"/>
        <end position="466"/>
    </location>
</feature>
<keyword evidence="6" id="KW-1185">Reference proteome</keyword>